<dbReference type="Gene3D" id="2.60.120.330">
    <property type="entry name" value="B-lactam Antibiotic, Isopenicillin N Synthase, Chain"/>
    <property type="match status" value="1"/>
</dbReference>
<dbReference type="Pfam" id="PF14226">
    <property type="entry name" value="DIOX_N"/>
    <property type="match status" value="1"/>
</dbReference>
<gene>
    <name evidence="2" type="ORF">Q2T77_32940</name>
</gene>
<protein>
    <submittedName>
        <fullName evidence="2">2-oxoglutarate and iron-dependent oxygenase domain-containing protein</fullName>
    </submittedName>
</protein>
<organism evidence="2 3">
    <name type="scientific">Variovorax ginsengisoli</name>
    <dbReference type="NCBI Taxonomy" id="363844"/>
    <lineage>
        <taxon>Bacteria</taxon>
        <taxon>Pseudomonadati</taxon>
        <taxon>Pseudomonadota</taxon>
        <taxon>Betaproteobacteria</taxon>
        <taxon>Burkholderiales</taxon>
        <taxon>Comamonadaceae</taxon>
        <taxon>Variovorax</taxon>
    </lineage>
</organism>
<comment type="caution">
    <text evidence="2">The sequence shown here is derived from an EMBL/GenBank/DDBJ whole genome shotgun (WGS) entry which is preliminary data.</text>
</comment>
<evidence type="ECO:0000313" key="2">
    <source>
        <dbReference type="EMBL" id="MDO1537084.1"/>
    </source>
</evidence>
<evidence type="ECO:0000313" key="3">
    <source>
        <dbReference type="Proteomes" id="UP001169027"/>
    </source>
</evidence>
<keyword evidence="3" id="KW-1185">Reference proteome</keyword>
<dbReference type="RefSeq" id="WP_301815346.1">
    <property type="nucleotide sequence ID" value="NZ_JAUJZH010000035.1"/>
</dbReference>
<dbReference type="InterPro" id="IPR026992">
    <property type="entry name" value="DIOX_N"/>
</dbReference>
<dbReference type="InterPro" id="IPR027443">
    <property type="entry name" value="IPNS-like_sf"/>
</dbReference>
<accession>A0ABT8SDT3</accession>
<name>A0ABT8SDT3_9BURK</name>
<reference evidence="2" key="1">
    <citation type="submission" date="2023-06" db="EMBL/GenBank/DDBJ databases">
        <authorList>
            <person name="Jiang Y."/>
            <person name="Liu Q."/>
        </authorList>
    </citation>
    <scope>NUCLEOTIDE SEQUENCE</scope>
    <source>
        <strain evidence="2">CGMCC 1.12090</strain>
    </source>
</reference>
<dbReference type="EMBL" id="JAUKVY010000035">
    <property type="protein sequence ID" value="MDO1537084.1"/>
    <property type="molecule type" value="Genomic_DNA"/>
</dbReference>
<dbReference type="SUPFAM" id="SSF51197">
    <property type="entry name" value="Clavaminate synthase-like"/>
    <property type="match status" value="1"/>
</dbReference>
<sequence>MSRVPLVDIDPFLNGTPADRDAVARRVDAACRDSGFLMVSGHGVDAELLTRYEQHLSAFFALPLEEKQRIGVTRDSNRGWRGRDATALVAFARRLHAARPHGAVHDRPQRHPR</sequence>
<evidence type="ECO:0000259" key="1">
    <source>
        <dbReference type="Pfam" id="PF14226"/>
    </source>
</evidence>
<proteinExistence type="predicted"/>
<dbReference type="Proteomes" id="UP001169027">
    <property type="component" value="Unassembled WGS sequence"/>
</dbReference>
<feature type="domain" description="Non-haem dioxygenase N-terminal" evidence="1">
    <location>
        <begin position="4"/>
        <end position="82"/>
    </location>
</feature>